<feature type="transmembrane region" description="Helical" evidence="7">
    <location>
        <begin position="40"/>
        <end position="59"/>
    </location>
</feature>
<evidence type="ECO:0000256" key="2">
    <source>
        <dbReference type="ARBA" id="ARBA00022448"/>
    </source>
</evidence>
<reference evidence="8" key="1">
    <citation type="submission" date="2022-11" db="EMBL/GenBank/DDBJ databases">
        <title>Draft genome sequence of Hoeflea poritis E7-10 and Hoeflea prorocentri PM5-8, separated from scleractinian coral Porites lutea and marine dinoflagellate.</title>
        <authorList>
            <person name="Zhang G."/>
            <person name="Wei Q."/>
            <person name="Cai L."/>
        </authorList>
    </citation>
    <scope>NUCLEOTIDE SEQUENCE</scope>
    <source>
        <strain evidence="8">PM5-8</strain>
    </source>
</reference>
<evidence type="ECO:0000256" key="1">
    <source>
        <dbReference type="ARBA" id="ARBA00004141"/>
    </source>
</evidence>
<protein>
    <submittedName>
        <fullName evidence="8">Transporter</fullName>
    </submittedName>
</protein>
<dbReference type="Proteomes" id="UP001151234">
    <property type="component" value="Unassembled WGS sequence"/>
</dbReference>
<comment type="subcellular location">
    <subcellularLocation>
        <location evidence="1">Membrane</location>
        <topology evidence="1">Multi-pass membrane protein</topology>
    </subcellularLocation>
</comment>
<feature type="transmembrane region" description="Helical" evidence="7">
    <location>
        <begin position="6"/>
        <end position="28"/>
    </location>
</feature>
<feature type="transmembrane region" description="Helical" evidence="7">
    <location>
        <begin position="65"/>
        <end position="88"/>
    </location>
</feature>
<evidence type="ECO:0000313" key="9">
    <source>
        <dbReference type="Proteomes" id="UP001151234"/>
    </source>
</evidence>
<sequence>MQELFLNLMNVIVPVLICAAMGYGLARFNAPFDSKTIRTIIINIGYPALIISHLSAGHIEFDRFLMMAVAAACSVAAFGVIGFVFLTLTGLPVRAFLSPMMLSNVGNIGLPIALLAFGAEGMAYAMGFVVVVVIGISTVGMWIPSGRFSLRDLAMSPIVWSVAIALGLLGSGTSLPKPINDTFTILGGLSIPLMLLTLGHTLASLRVATLWQAVYLSLFHVVMAAAVAFGLVHLFGFAGVERGVVIVACLMPVAASSYLFIEQHMPEIAHEVAGFIMVSTLLTILVLPLALTLWVN</sequence>
<feature type="transmembrane region" description="Helical" evidence="7">
    <location>
        <begin position="150"/>
        <end position="170"/>
    </location>
</feature>
<dbReference type="PANTHER" id="PTHR36838:SF1">
    <property type="entry name" value="SLR1864 PROTEIN"/>
    <property type="match status" value="1"/>
</dbReference>
<evidence type="ECO:0000256" key="6">
    <source>
        <dbReference type="ARBA" id="ARBA00023136"/>
    </source>
</evidence>
<evidence type="ECO:0000256" key="5">
    <source>
        <dbReference type="ARBA" id="ARBA00022989"/>
    </source>
</evidence>
<dbReference type="EMBL" id="JAPJZI010000001">
    <property type="protein sequence ID" value="MDA5400729.1"/>
    <property type="molecule type" value="Genomic_DNA"/>
</dbReference>
<feature type="transmembrane region" description="Helical" evidence="7">
    <location>
        <begin position="123"/>
        <end position="143"/>
    </location>
</feature>
<keyword evidence="9" id="KW-1185">Reference proteome</keyword>
<evidence type="ECO:0000256" key="4">
    <source>
        <dbReference type="ARBA" id="ARBA00022692"/>
    </source>
</evidence>
<dbReference type="InterPro" id="IPR004776">
    <property type="entry name" value="Mem_transp_PIN-like"/>
</dbReference>
<feature type="transmembrane region" description="Helical" evidence="7">
    <location>
        <begin position="182"/>
        <end position="202"/>
    </location>
</feature>
<keyword evidence="3" id="KW-1003">Cell membrane</keyword>
<feature type="transmembrane region" description="Helical" evidence="7">
    <location>
        <begin position="95"/>
        <end position="117"/>
    </location>
</feature>
<dbReference type="Pfam" id="PF03547">
    <property type="entry name" value="Mem_trans"/>
    <property type="match status" value="1"/>
</dbReference>
<keyword evidence="2" id="KW-0813">Transport</keyword>
<evidence type="ECO:0000256" key="3">
    <source>
        <dbReference type="ARBA" id="ARBA00022475"/>
    </source>
</evidence>
<comment type="caution">
    <text evidence="8">The sequence shown here is derived from an EMBL/GenBank/DDBJ whole genome shotgun (WGS) entry which is preliminary data.</text>
</comment>
<keyword evidence="5 7" id="KW-1133">Transmembrane helix</keyword>
<organism evidence="8 9">
    <name type="scientific">Hoeflea prorocentri</name>
    <dbReference type="NCBI Taxonomy" id="1922333"/>
    <lineage>
        <taxon>Bacteria</taxon>
        <taxon>Pseudomonadati</taxon>
        <taxon>Pseudomonadota</taxon>
        <taxon>Alphaproteobacteria</taxon>
        <taxon>Hyphomicrobiales</taxon>
        <taxon>Rhizobiaceae</taxon>
        <taxon>Hoeflea</taxon>
    </lineage>
</organism>
<feature type="transmembrane region" description="Helical" evidence="7">
    <location>
        <begin position="243"/>
        <end position="261"/>
    </location>
</feature>
<proteinExistence type="predicted"/>
<keyword evidence="6 7" id="KW-0472">Membrane</keyword>
<evidence type="ECO:0000313" key="8">
    <source>
        <dbReference type="EMBL" id="MDA5400729.1"/>
    </source>
</evidence>
<keyword evidence="4 7" id="KW-0812">Transmembrane</keyword>
<name>A0A9X3ULQ8_9HYPH</name>
<gene>
    <name evidence="8" type="ORF">OQ273_19305</name>
</gene>
<dbReference type="RefSeq" id="WP_267992498.1">
    <property type="nucleotide sequence ID" value="NZ_JAPJZI010000001.1"/>
</dbReference>
<feature type="transmembrane region" description="Helical" evidence="7">
    <location>
        <begin position="273"/>
        <end position="295"/>
    </location>
</feature>
<dbReference type="GO" id="GO:0055085">
    <property type="term" value="P:transmembrane transport"/>
    <property type="evidence" value="ECO:0007669"/>
    <property type="project" value="InterPro"/>
</dbReference>
<feature type="transmembrane region" description="Helical" evidence="7">
    <location>
        <begin position="214"/>
        <end position="237"/>
    </location>
</feature>
<evidence type="ECO:0000256" key="7">
    <source>
        <dbReference type="SAM" id="Phobius"/>
    </source>
</evidence>
<dbReference type="AlphaFoldDB" id="A0A9X3ULQ8"/>
<dbReference type="PANTHER" id="PTHR36838">
    <property type="entry name" value="AUXIN EFFLUX CARRIER FAMILY PROTEIN"/>
    <property type="match status" value="1"/>
</dbReference>
<dbReference type="GO" id="GO:0016020">
    <property type="term" value="C:membrane"/>
    <property type="evidence" value="ECO:0007669"/>
    <property type="project" value="UniProtKB-SubCell"/>
</dbReference>
<accession>A0A9X3ULQ8</accession>